<evidence type="ECO:0000313" key="2">
    <source>
        <dbReference type="Proteomes" id="UP001165422"/>
    </source>
</evidence>
<comment type="caution">
    <text evidence="1">The sequence shown here is derived from an EMBL/GenBank/DDBJ whole genome shotgun (WGS) entry which is preliminary data.</text>
</comment>
<dbReference type="Proteomes" id="UP001165422">
    <property type="component" value="Unassembled WGS sequence"/>
</dbReference>
<accession>A0ABS8NB07</accession>
<dbReference type="EMBL" id="JAJJPB010000026">
    <property type="protein sequence ID" value="MCC9296240.1"/>
    <property type="molecule type" value="Genomic_DNA"/>
</dbReference>
<sequence>MNAIMKKIIIVLLFLTVIGCILIFSNRGYYKNDYTGKYECPKNNVLLILSANNNCTLINTLSRGAVYIEAKYSIEDNDIKLILNEGSLGSYRKIYLNGRIKGHSIELYNFYNNGTAVFYLKNRFVLFK</sequence>
<name>A0ABS8NB07_9CLOT</name>
<proteinExistence type="predicted"/>
<reference evidence="1" key="1">
    <citation type="submission" date="2021-11" db="EMBL/GenBank/DDBJ databases">
        <authorList>
            <person name="Qingchun L."/>
            <person name="Dong Z."/>
            <person name="Zongwei Q."/>
            <person name="Jia Z."/>
            <person name="Duotao L."/>
        </authorList>
    </citation>
    <scope>NUCLEOTIDE SEQUENCE</scope>
    <source>
        <strain evidence="1">WLY-B-L2</strain>
    </source>
</reference>
<organism evidence="1 2">
    <name type="scientific">Clostridium aromativorans</name>
    <dbReference type="NCBI Taxonomy" id="2836848"/>
    <lineage>
        <taxon>Bacteria</taxon>
        <taxon>Bacillati</taxon>
        <taxon>Bacillota</taxon>
        <taxon>Clostridia</taxon>
        <taxon>Eubacteriales</taxon>
        <taxon>Clostridiaceae</taxon>
        <taxon>Clostridium</taxon>
    </lineage>
</organism>
<protein>
    <recommendedName>
        <fullName evidence="3">Lipoprotein</fullName>
    </recommendedName>
</protein>
<dbReference type="RefSeq" id="WP_229981922.1">
    <property type="nucleotide sequence ID" value="NZ_JAJJPB010000026.1"/>
</dbReference>
<evidence type="ECO:0000313" key="1">
    <source>
        <dbReference type="EMBL" id="MCC9296240.1"/>
    </source>
</evidence>
<evidence type="ECO:0008006" key="3">
    <source>
        <dbReference type="Google" id="ProtNLM"/>
    </source>
</evidence>
<dbReference type="PROSITE" id="PS51257">
    <property type="entry name" value="PROKAR_LIPOPROTEIN"/>
    <property type="match status" value="1"/>
</dbReference>
<keyword evidence="2" id="KW-1185">Reference proteome</keyword>
<gene>
    <name evidence="1" type="ORF">LN736_15385</name>
</gene>